<gene>
    <name evidence="9" type="ORF">CY34DRAFT_26821</name>
</gene>
<dbReference type="InterPro" id="IPR027417">
    <property type="entry name" value="P-loop_NTPase"/>
</dbReference>
<dbReference type="AlphaFoldDB" id="A0A0D0ARI7"/>
<keyword evidence="10" id="KW-1185">Reference proteome</keyword>
<name>A0A0D0ARI7_9AGAM</name>
<evidence type="ECO:0000256" key="1">
    <source>
        <dbReference type="ARBA" id="ARBA00005446"/>
    </source>
</evidence>
<dbReference type="Pfam" id="PF00270">
    <property type="entry name" value="DEAD"/>
    <property type="match status" value="1"/>
</dbReference>
<dbReference type="InterPro" id="IPR014001">
    <property type="entry name" value="Helicase_ATP-bd"/>
</dbReference>
<dbReference type="PANTHER" id="PTHR13710:SF120">
    <property type="entry name" value="BIFUNCTIONAL 3'-5' EXONUCLEASE_ATP-DEPENDENT HELICASE WRN"/>
    <property type="match status" value="1"/>
</dbReference>
<dbReference type="Gene3D" id="3.40.50.300">
    <property type="entry name" value="P-loop containing nucleotide triphosphate hydrolases"/>
    <property type="match status" value="2"/>
</dbReference>
<dbReference type="CDD" id="cd18785">
    <property type="entry name" value="SF2_C"/>
    <property type="match status" value="1"/>
</dbReference>
<dbReference type="GO" id="GO:0005634">
    <property type="term" value="C:nucleus"/>
    <property type="evidence" value="ECO:0007669"/>
    <property type="project" value="TreeGrafter"/>
</dbReference>
<feature type="domain" description="Helicase ATP-binding" evidence="7">
    <location>
        <begin position="5"/>
        <end position="161"/>
    </location>
</feature>
<evidence type="ECO:0000313" key="9">
    <source>
        <dbReference type="EMBL" id="KIK34578.1"/>
    </source>
</evidence>
<evidence type="ECO:0000256" key="3">
    <source>
        <dbReference type="ARBA" id="ARBA00022840"/>
    </source>
</evidence>
<dbReference type="PANTHER" id="PTHR13710">
    <property type="entry name" value="DNA HELICASE RECQ FAMILY MEMBER"/>
    <property type="match status" value="1"/>
</dbReference>
<keyword evidence="3" id="KW-0067">ATP-binding</keyword>
<dbReference type="GO" id="GO:0000724">
    <property type="term" value="P:double-strand break repair via homologous recombination"/>
    <property type="evidence" value="ECO:0007669"/>
    <property type="project" value="TreeGrafter"/>
</dbReference>
<feature type="domain" description="Helicase C-terminal" evidence="8">
    <location>
        <begin position="157"/>
        <end position="323"/>
    </location>
</feature>
<evidence type="ECO:0000256" key="6">
    <source>
        <dbReference type="SAM" id="MobiDB-lite"/>
    </source>
</evidence>
<dbReference type="STRING" id="930992.A0A0D0ARI7"/>
<feature type="region of interest" description="Disordered" evidence="6">
    <location>
        <begin position="298"/>
        <end position="347"/>
    </location>
</feature>
<dbReference type="GO" id="GO:0043138">
    <property type="term" value="F:3'-5' DNA helicase activity"/>
    <property type="evidence" value="ECO:0007669"/>
    <property type="project" value="UniProtKB-EC"/>
</dbReference>
<dbReference type="Proteomes" id="UP000054485">
    <property type="component" value="Unassembled WGS sequence"/>
</dbReference>
<dbReference type="GO" id="GO:0003676">
    <property type="term" value="F:nucleic acid binding"/>
    <property type="evidence" value="ECO:0007669"/>
    <property type="project" value="InterPro"/>
</dbReference>
<protein>
    <recommendedName>
        <fullName evidence="5">DNA 3'-5' helicase</fullName>
        <ecNumber evidence="5">5.6.2.4</ecNumber>
    </recommendedName>
</protein>
<dbReference type="PROSITE" id="PS51192">
    <property type="entry name" value="HELICASE_ATP_BIND_1"/>
    <property type="match status" value="1"/>
</dbReference>
<dbReference type="InterPro" id="IPR011545">
    <property type="entry name" value="DEAD/DEAH_box_helicase_dom"/>
</dbReference>
<comment type="catalytic activity">
    <reaction evidence="4">
        <text>Couples ATP hydrolysis with the unwinding of duplex DNA by translocating in the 3'-5' direction.</text>
        <dbReference type="EC" id="5.6.2.4"/>
    </reaction>
</comment>
<dbReference type="GO" id="GO:0005524">
    <property type="term" value="F:ATP binding"/>
    <property type="evidence" value="ECO:0007669"/>
    <property type="project" value="UniProtKB-KW"/>
</dbReference>
<dbReference type="SUPFAM" id="SSF52540">
    <property type="entry name" value="P-loop containing nucleoside triphosphate hydrolases"/>
    <property type="match status" value="1"/>
</dbReference>
<proteinExistence type="inferred from homology"/>
<evidence type="ECO:0000259" key="7">
    <source>
        <dbReference type="PROSITE" id="PS51192"/>
    </source>
</evidence>
<dbReference type="PROSITE" id="PS51194">
    <property type="entry name" value="HELICASE_CTER"/>
    <property type="match status" value="1"/>
</dbReference>
<organism evidence="9 10">
    <name type="scientific">Suillus luteus UH-Slu-Lm8-n1</name>
    <dbReference type="NCBI Taxonomy" id="930992"/>
    <lineage>
        <taxon>Eukaryota</taxon>
        <taxon>Fungi</taxon>
        <taxon>Dikarya</taxon>
        <taxon>Basidiomycota</taxon>
        <taxon>Agaricomycotina</taxon>
        <taxon>Agaricomycetes</taxon>
        <taxon>Agaricomycetidae</taxon>
        <taxon>Boletales</taxon>
        <taxon>Suillineae</taxon>
        <taxon>Suillaceae</taxon>
        <taxon>Suillus</taxon>
    </lineage>
</organism>
<dbReference type="GO" id="GO:0005694">
    <property type="term" value="C:chromosome"/>
    <property type="evidence" value="ECO:0007669"/>
    <property type="project" value="TreeGrafter"/>
</dbReference>
<keyword evidence="2" id="KW-0547">Nucleotide-binding</keyword>
<dbReference type="EC" id="5.6.2.4" evidence="5"/>
<dbReference type="InterPro" id="IPR001650">
    <property type="entry name" value="Helicase_C-like"/>
</dbReference>
<dbReference type="HOGENOM" id="CLU_001103_19_0_1"/>
<dbReference type="GO" id="GO:0005737">
    <property type="term" value="C:cytoplasm"/>
    <property type="evidence" value="ECO:0007669"/>
    <property type="project" value="TreeGrafter"/>
</dbReference>
<dbReference type="InParanoid" id="A0A0D0ARI7"/>
<evidence type="ECO:0000259" key="8">
    <source>
        <dbReference type="PROSITE" id="PS51194"/>
    </source>
</evidence>
<evidence type="ECO:0000256" key="5">
    <source>
        <dbReference type="ARBA" id="ARBA00034808"/>
    </source>
</evidence>
<reference evidence="9 10" key="1">
    <citation type="submission" date="2014-04" db="EMBL/GenBank/DDBJ databases">
        <authorList>
            <consortium name="DOE Joint Genome Institute"/>
            <person name="Kuo A."/>
            <person name="Ruytinx J."/>
            <person name="Rineau F."/>
            <person name="Colpaert J."/>
            <person name="Kohler A."/>
            <person name="Nagy L.G."/>
            <person name="Floudas D."/>
            <person name="Copeland A."/>
            <person name="Barry K.W."/>
            <person name="Cichocki N."/>
            <person name="Veneault-Fourrey C."/>
            <person name="LaButti K."/>
            <person name="Lindquist E.A."/>
            <person name="Lipzen A."/>
            <person name="Lundell T."/>
            <person name="Morin E."/>
            <person name="Murat C."/>
            <person name="Sun H."/>
            <person name="Tunlid A."/>
            <person name="Henrissat B."/>
            <person name="Grigoriev I.V."/>
            <person name="Hibbett D.S."/>
            <person name="Martin F."/>
            <person name="Nordberg H.P."/>
            <person name="Cantor M.N."/>
            <person name="Hua S.X."/>
        </authorList>
    </citation>
    <scope>NUCLEOTIDE SEQUENCE [LARGE SCALE GENOMIC DNA]</scope>
    <source>
        <strain evidence="9 10">UH-Slu-Lm8-n1</strain>
    </source>
</reference>
<sequence>MKVAKAFLQKDHDIVCIAGTSLGKTMSFWLPLLWKKGLQIVVTPLNQLGKQNVNSLAKAGCKDIEDLKYLVIIVSPEQLMKPGGEFERLLHKPEFALQIIGFICDEAHCITSWGEFHPEYKELQWLCHILPCYVPFMMASATLAPSDLSHAKRLLCMRTENLVTIKTSIDCFNIKLCVRKIKHSLASFQDLGFLIPDRWKNTDPIPPKFLIFFDSIQDAMMAAKSLQSRLTSGETWGLCTTESFRMGMNIPDITMVIQWRATCKLSTLWQRWGHAARDWQLQGTAVLFAEEEYFNDVQQERHERQDMRKRKADNKSKQDENEGIDGNEHGGSSSRGGNAGNGDSELHDIFNSTMEEKTRVRKKNRELDPTMDCLINTHLHDIIQSPDHITCDPSLLQGCLCCAPVPPDICCNIHHPNAFLFFDTIIPTLPKLPQHSRLPKHSTMGLVGYELCGTLEDWWEAATLRVYGDSNLRDYGPSAVMPDSVLDRIVDCVQHHKIVTIQDLCKETRWSGSDKFGADIIVIIHRLFPVPTSTLVLTLAPLQRQLSSVNNSVAPPSNPQATSSTA</sequence>
<comment type="similarity">
    <text evidence="1">Belongs to the helicase family. RecQ subfamily.</text>
</comment>
<accession>A0A0D0ARI7</accession>
<evidence type="ECO:0000313" key="10">
    <source>
        <dbReference type="Proteomes" id="UP000054485"/>
    </source>
</evidence>
<dbReference type="GO" id="GO:0009378">
    <property type="term" value="F:four-way junction helicase activity"/>
    <property type="evidence" value="ECO:0007669"/>
    <property type="project" value="TreeGrafter"/>
</dbReference>
<dbReference type="OrthoDB" id="10261556at2759"/>
<reference evidence="10" key="2">
    <citation type="submission" date="2015-01" db="EMBL/GenBank/DDBJ databases">
        <title>Evolutionary Origins and Diversification of the Mycorrhizal Mutualists.</title>
        <authorList>
            <consortium name="DOE Joint Genome Institute"/>
            <consortium name="Mycorrhizal Genomics Consortium"/>
            <person name="Kohler A."/>
            <person name="Kuo A."/>
            <person name="Nagy L.G."/>
            <person name="Floudas D."/>
            <person name="Copeland A."/>
            <person name="Barry K.W."/>
            <person name="Cichocki N."/>
            <person name="Veneault-Fourrey C."/>
            <person name="LaButti K."/>
            <person name="Lindquist E.A."/>
            <person name="Lipzen A."/>
            <person name="Lundell T."/>
            <person name="Morin E."/>
            <person name="Murat C."/>
            <person name="Riley R."/>
            <person name="Ohm R."/>
            <person name="Sun H."/>
            <person name="Tunlid A."/>
            <person name="Henrissat B."/>
            <person name="Grigoriev I.V."/>
            <person name="Hibbett D.S."/>
            <person name="Martin F."/>
        </authorList>
    </citation>
    <scope>NUCLEOTIDE SEQUENCE [LARGE SCALE GENOMIC DNA]</scope>
    <source>
        <strain evidence="10">UH-Slu-Lm8-n1</strain>
    </source>
</reference>
<evidence type="ECO:0000256" key="2">
    <source>
        <dbReference type="ARBA" id="ARBA00022741"/>
    </source>
</evidence>
<dbReference type="EMBL" id="KN835732">
    <property type="protein sequence ID" value="KIK34578.1"/>
    <property type="molecule type" value="Genomic_DNA"/>
</dbReference>
<evidence type="ECO:0000256" key="4">
    <source>
        <dbReference type="ARBA" id="ARBA00034617"/>
    </source>
</evidence>